<dbReference type="EMBL" id="CP001738">
    <property type="protein sequence ID" value="ACY97938.1"/>
    <property type="molecule type" value="Genomic_DNA"/>
</dbReference>
<evidence type="ECO:0000259" key="1">
    <source>
        <dbReference type="Pfam" id="PF08349"/>
    </source>
</evidence>
<dbReference type="InterPro" id="IPR013560">
    <property type="entry name" value="DUF1722"/>
</dbReference>
<dbReference type="PANTHER" id="PTHR30087:SF1">
    <property type="entry name" value="HYPOTHETICAL CYTOSOLIC PROTEIN"/>
    <property type="match status" value="1"/>
</dbReference>
<proteinExistence type="predicted"/>
<accession>D1A2Z0</accession>
<name>D1A2Z0_THECD</name>
<evidence type="ECO:0000313" key="3">
    <source>
        <dbReference type="Proteomes" id="UP000001918"/>
    </source>
</evidence>
<reference evidence="2 3" key="1">
    <citation type="journal article" date="2011" name="Stand. Genomic Sci.">
        <title>Complete genome sequence of Thermomonospora curvata type strain (B9).</title>
        <authorList>
            <person name="Chertkov O."/>
            <person name="Sikorski J."/>
            <person name="Nolan M."/>
            <person name="Lapidus A."/>
            <person name="Lucas S."/>
            <person name="Del Rio T.G."/>
            <person name="Tice H."/>
            <person name="Cheng J.F."/>
            <person name="Goodwin L."/>
            <person name="Pitluck S."/>
            <person name="Liolios K."/>
            <person name="Ivanova N."/>
            <person name="Mavromatis K."/>
            <person name="Mikhailova N."/>
            <person name="Ovchinnikova G."/>
            <person name="Pati A."/>
            <person name="Chen A."/>
            <person name="Palaniappan K."/>
            <person name="Djao O.D."/>
            <person name="Land M."/>
            <person name="Hauser L."/>
            <person name="Chang Y.J."/>
            <person name="Jeffries C.D."/>
            <person name="Brettin T."/>
            <person name="Han C."/>
            <person name="Detter J.C."/>
            <person name="Rohde M."/>
            <person name="Goker M."/>
            <person name="Woyke T."/>
            <person name="Bristow J."/>
            <person name="Eisen J.A."/>
            <person name="Markowitz V."/>
            <person name="Hugenholtz P."/>
            <person name="Klenk H.P."/>
            <person name="Kyrpides N.C."/>
        </authorList>
    </citation>
    <scope>NUCLEOTIDE SEQUENCE [LARGE SCALE GENOMIC DNA]</scope>
    <source>
        <strain evidence="3">ATCC 19995 / DSM 43183 / JCM 3096 / KCTC 9072 / NBRC 15933 / NCIMB 10081 / Henssen B9</strain>
    </source>
</reference>
<dbReference type="HOGENOM" id="CLU_1110962_0_0_11"/>
<gene>
    <name evidence="2" type="ordered locus">Tcur_2373</name>
</gene>
<dbReference type="OrthoDB" id="495783at2"/>
<sequence>MSRPRIAVPADGRPPGRHAQWVWLDLRTQQTLEEALRALRNGRSPPPPLLAEDADGYVCPAGMDVRSLPVCVAGVWHLAPVIDEAHLQDPLAGMDFAERAFAHARLRELLGRPDWRTGELVAFHAGHKMQLLAHDPLRYRQAGRVVAQASRRPRQETTAAYTRLFQEALAVRADVGRHVNALQHCLGMLTTDVHRRRVLAAAIDSYRVGLVPFDVPATLIRHQAERDGDEYIGTQTYLAPYPEDLWWLGW</sequence>
<feature type="domain" description="DUF1722" evidence="1">
    <location>
        <begin position="128"/>
        <end position="242"/>
    </location>
</feature>
<dbReference type="PANTHER" id="PTHR30087">
    <property type="entry name" value="INNER MEMBRANE PROTEIN"/>
    <property type="match status" value="1"/>
</dbReference>
<keyword evidence="3" id="KW-1185">Reference proteome</keyword>
<dbReference type="eggNOG" id="COG3272">
    <property type="taxonomic scope" value="Bacteria"/>
</dbReference>
<dbReference type="Pfam" id="PF08349">
    <property type="entry name" value="DUF1722"/>
    <property type="match status" value="1"/>
</dbReference>
<dbReference type="RefSeq" id="WP_012852722.1">
    <property type="nucleotide sequence ID" value="NC_013510.1"/>
</dbReference>
<dbReference type="AlphaFoldDB" id="D1A2Z0"/>
<evidence type="ECO:0000313" key="2">
    <source>
        <dbReference type="EMBL" id="ACY97938.1"/>
    </source>
</evidence>
<dbReference type="KEGG" id="tcu:Tcur_2373"/>
<protein>
    <recommendedName>
        <fullName evidence="1">DUF1722 domain-containing protein</fullName>
    </recommendedName>
</protein>
<organism evidence="2 3">
    <name type="scientific">Thermomonospora curvata (strain ATCC 19995 / DSM 43183 / JCM 3096 / KCTC 9072 / NBRC 15933 / NCIMB 10081 / Henssen B9)</name>
    <dbReference type="NCBI Taxonomy" id="471852"/>
    <lineage>
        <taxon>Bacteria</taxon>
        <taxon>Bacillati</taxon>
        <taxon>Actinomycetota</taxon>
        <taxon>Actinomycetes</taxon>
        <taxon>Streptosporangiales</taxon>
        <taxon>Thermomonosporaceae</taxon>
        <taxon>Thermomonospora</taxon>
    </lineage>
</organism>
<dbReference type="Proteomes" id="UP000001918">
    <property type="component" value="Chromosome"/>
</dbReference>